<keyword evidence="3" id="KW-0808">Transferase</keyword>
<sequence>SVLGCRYVDDVLIDAPWEITKEMIASLRLKVVVHGSRRDGHDDPAEMAVHYKAARDAGIYVEVPSPRTLDVNDIVARITENRDRFEKKFVKKMEAEKEYYDDRYAAKEQDKKTQ</sequence>
<dbReference type="EMBL" id="QUTF01012382">
    <property type="protein sequence ID" value="RHZ23896.1"/>
    <property type="molecule type" value="Genomic_DNA"/>
</dbReference>
<dbReference type="VEuPathDB" id="FungiDB:H257_02379"/>
<comment type="caution">
    <text evidence="9">The sequence shown here is derived from an EMBL/GenBank/DDBJ whole genome shotgun (WGS) entry which is preliminary data.</text>
</comment>
<reference evidence="10 12" key="1">
    <citation type="journal article" date="2018" name="J. Invertebr. Pathol.">
        <title>New genotyping method for the causative agent of crayfish plague (Aphanomyces astaci) based on whole genome data.</title>
        <authorList>
            <person name="Minardi D."/>
            <person name="Studholme D.J."/>
            <person name="van der Giezen M."/>
            <person name="Pretto T."/>
            <person name="Oidtmann B."/>
        </authorList>
    </citation>
    <scope>NUCLEOTIDE SEQUENCE [LARGE SCALE GENOMIC DNA]</scope>
    <source>
        <strain evidence="10 12">KB13</strain>
    </source>
</reference>
<name>A0A3L6VRB8_APHAT</name>
<gene>
    <name evidence="9" type="ORF">DYB26_013001</name>
    <name evidence="11" type="ORF">DYB28_006702</name>
    <name evidence="10" type="ORF">DYB28_007030</name>
</gene>
<evidence type="ECO:0000256" key="5">
    <source>
        <dbReference type="ARBA" id="ARBA00023098"/>
    </source>
</evidence>
<evidence type="ECO:0000256" key="1">
    <source>
        <dbReference type="ARBA" id="ARBA00010101"/>
    </source>
</evidence>
<evidence type="ECO:0008006" key="14">
    <source>
        <dbReference type="Google" id="ProtNLM"/>
    </source>
</evidence>
<dbReference type="GO" id="GO:0005737">
    <property type="term" value="C:cytoplasm"/>
    <property type="evidence" value="ECO:0007669"/>
    <property type="project" value="TreeGrafter"/>
</dbReference>
<dbReference type="EMBL" id="QUTI01016302">
    <property type="protein sequence ID" value="RLO11214.1"/>
    <property type="molecule type" value="Genomic_DNA"/>
</dbReference>
<evidence type="ECO:0000256" key="8">
    <source>
        <dbReference type="ARBA" id="ARBA00025707"/>
    </source>
</evidence>
<organism evidence="9 13">
    <name type="scientific">Aphanomyces astaci</name>
    <name type="common">Crayfish plague agent</name>
    <dbReference type="NCBI Taxonomy" id="112090"/>
    <lineage>
        <taxon>Eukaryota</taxon>
        <taxon>Sar</taxon>
        <taxon>Stramenopiles</taxon>
        <taxon>Oomycota</taxon>
        <taxon>Saprolegniomycetes</taxon>
        <taxon>Saprolegniales</taxon>
        <taxon>Verrucalvaceae</taxon>
        <taxon>Aphanomyces</taxon>
    </lineage>
</organism>
<keyword evidence="5" id="KW-0443">Lipid metabolism</keyword>
<evidence type="ECO:0000313" key="13">
    <source>
        <dbReference type="Proteomes" id="UP000286510"/>
    </source>
</evidence>
<evidence type="ECO:0000256" key="7">
    <source>
        <dbReference type="ARBA" id="ARBA00023264"/>
    </source>
</evidence>
<dbReference type="Proteomes" id="UP000286510">
    <property type="component" value="Unassembled WGS sequence"/>
</dbReference>
<proteinExistence type="inferred from homology"/>
<evidence type="ECO:0000256" key="2">
    <source>
        <dbReference type="ARBA" id="ARBA00022516"/>
    </source>
</evidence>
<evidence type="ECO:0000313" key="9">
    <source>
        <dbReference type="EMBL" id="RHZ23896.1"/>
    </source>
</evidence>
<evidence type="ECO:0000313" key="10">
    <source>
        <dbReference type="EMBL" id="RLO04149.1"/>
    </source>
</evidence>
<comment type="pathway">
    <text evidence="8">Phospholipid metabolism.</text>
</comment>
<keyword evidence="2" id="KW-0444">Lipid biosynthesis</keyword>
<dbReference type="InterPro" id="IPR044608">
    <property type="entry name" value="Ect1/PCYT2"/>
</dbReference>
<dbReference type="GO" id="GO:0004306">
    <property type="term" value="F:ethanolamine-phosphate cytidylyltransferase activity"/>
    <property type="evidence" value="ECO:0007669"/>
    <property type="project" value="InterPro"/>
</dbReference>
<keyword evidence="6" id="KW-0594">Phospholipid biosynthesis</keyword>
<keyword evidence="4" id="KW-0548">Nucleotidyltransferase</keyword>
<dbReference type="Gene3D" id="3.40.50.620">
    <property type="entry name" value="HUPs"/>
    <property type="match status" value="1"/>
</dbReference>
<evidence type="ECO:0000256" key="3">
    <source>
        <dbReference type="ARBA" id="ARBA00022679"/>
    </source>
</evidence>
<dbReference type="Proteomes" id="UP000275652">
    <property type="component" value="Unassembled WGS sequence"/>
</dbReference>
<dbReference type="AlphaFoldDB" id="A0A3L6VRB8"/>
<comment type="similarity">
    <text evidence="1">Belongs to the cytidylyltransferase family.</text>
</comment>
<accession>A0A3L6VRB8</accession>
<evidence type="ECO:0000256" key="4">
    <source>
        <dbReference type="ARBA" id="ARBA00022695"/>
    </source>
</evidence>
<dbReference type="GO" id="GO:0006646">
    <property type="term" value="P:phosphatidylethanolamine biosynthetic process"/>
    <property type="evidence" value="ECO:0007669"/>
    <property type="project" value="InterPro"/>
</dbReference>
<dbReference type="PANTHER" id="PTHR45780">
    <property type="entry name" value="ETHANOLAMINE-PHOSPHATE CYTIDYLYLTRANSFERASE"/>
    <property type="match status" value="1"/>
</dbReference>
<dbReference type="PANTHER" id="PTHR45780:SF2">
    <property type="entry name" value="ETHANOLAMINE-PHOSPHATE CYTIDYLYLTRANSFERASE"/>
    <property type="match status" value="1"/>
</dbReference>
<dbReference type="InterPro" id="IPR014729">
    <property type="entry name" value="Rossmann-like_a/b/a_fold"/>
</dbReference>
<evidence type="ECO:0000313" key="11">
    <source>
        <dbReference type="EMBL" id="RLO11214.1"/>
    </source>
</evidence>
<evidence type="ECO:0000313" key="12">
    <source>
        <dbReference type="Proteomes" id="UP000275652"/>
    </source>
</evidence>
<protein>
    <recommendedName>
        <fullName evidence="14">Cytidyltransferase-like domain-containing protein</fullName>
    </recommendedName>
</protein>
<evidence type="ECO:0000256" key="6">
    <source>
        <dbReference type="ARBA" id="ARBA00023209"/>
    </source>
</evidence>
<feature type="non-terminal residue" evidence="9">
    <location>
        <position position="1"/>
    </location>
</feature>
<dbReference type="EMBL" id="QUTI01029403">
    <property type="protein sequence ID" value="RLO04149.1"/>
    <property type="molecule type" value="Genomic_DNA"/>
</dbReference>
<keyword evidence="7" id="KW-1208">Phospholipid metabolism</keyword>
<reference evidence="9 13" key="2">
    <citation type="submission" date="2018-08" db="EMBL/GenBank/DDBJ databases">
        <title>Aphanomyces genome sequencing and annotation.</title>
        <authorList>
            <person name="Minardi D."/>
            <person name="Oidtmann B."/>
            <person name="Van Der Giezen M."/>
            <person name="Studholme D.J."/>
        </authorList>
    </citation>
    <scope>NUCLEOTIDE SEQUENCE [LARGE SCALE GENOMIC DNA]</scope>
    <source>
        <strain evidence="9 13">FDL457</strain>
    </source>
</reference>